<protein>
    <recommendedName>
        <fullName evidence="1">Malonyl-CoA:ACP transacylase (MAT) domain-containing protein</fullName>
    </recommendedName>
</protein>
<dbReference type="InterPro" id="IPR001227">
    <property type="entry name" value="Ac_transferase_dom_sf"/>
</dbReference>
<dbReference type="Pfam" id="PF13646">
    <property type="entry name" value="HEAT_2"/>
    <property type="match status" value="1"/>
</dbReference>
<evidence type="ECO:0000313" key="3">
    <source>
        <dbReference type="Proteomes" id="UP001642484"/>
    </source>
</evidence>
<dbReference type="InterPro" id="IPR011989">
    <property type="entry name" value="ARM-like"/>
</dbReference>
<feature type="domain" description="Malonyl-CoA:ACP transacylase (MAT)" evidence="1">
    <location>
        <begin position="412"/>
        <end position="716"/>
    </location>
</feature>
<comment type="caution">
    <text evidence="2">The sequence shown here is derived from an EMBL/GenBank/DDBJ whole genome shotgun (WGS) entry which is preliminary data.</text>
</comment>
<evidence type="ECO:0000259" key="1">
    <source>
        <dbReference type="SMART" id="SM00827"/>
    </source>
</evidence>
<dbReference type="EMBL" id="CAXAMN010026028">
    <property type="protein sequence ID" value="CAK9100043.1"/>
    <property type="molecule type" value="Genomic_DNA"/>
</dbReference>
<dbReference type="SMART" id="SM00827">
    <property type="entry name" value="PKS_AT"/>
    <property type="match status" value="1"/>
</dbReference>
<dbReference type="InterPro" id="IPR052760">
    <property type="entry name" value="Mitochondrial_malonyltrans"/>
</dbReference>
<dbReference type="Gene3D" id="3.30.70.250">
    <property type="entry name" value="Malonyl-CoA ACP transacylase, ACP-binding"/>
    <property type="match status" value="1"/>
</dbReference>
<dbReference type="InterPro" id="IPR014043">
    <property type="entry name" value="Acyl_transferase_dom"/>
</dbReference>
<dbReference type="InterPro" id="IPR016035">
    <property type="entry name" value="Acyl_Trfase/lysoPLipase"/>
</dbReference>
<dbReference type="InterPro" id="IPR016024">
    <property type="entry name" value="ARM-type_fold"/>
</dbReference>
<dbReference type="Gene3D" id="1.25.10.10">
    <property type="entry name" value="Leucine-rich Repeat Variant"/>
    <property type="match status" value="3"/>
</dbReference>
<reference evidence="2 3" key="1">
    <citation type="submission" date="2024-02" db="EMBL/GenBank/DDBJ databases">
        <authorList>
            <person name="Chen Y."/>
            <person name="Shah S."/>
            <person name="Dougan E. K."/>
            <person name="Thang M."/>
            <person name="Chan C."/>
        </authorList>
    </citation>
    <scope>NUCLEOTIDE SEQUENCE [LARGE SCALE GENOMIC DNA]</scope>
</reference>
<gene>
    <name evidence="2" type="ORF">CCMP2556_LOCUS47315</name>
</gene>
<sequence length="716" mass="75014">MASELVRQLGSDDVDEIVSACKALSSMNIECSAVAKLLSHKEPRVQVAAAEALRSMEGAEAASSGLAQLLGGDCYVRVAAAKTLKSLGAKAQSQAAAIGKLLRDSSPGVVAAAAYVLTGMGPAAADYVSALEAALANDKEDISTHMLAAAGVMPKTPEVLRKPACAAAHALGVLGGPSCVGKLLELLNSKDPEVKSCAIHALTQIGAETDRLESQFVDLLKDPNPSVVSAACRALGTMNSTSSSSTAAAVAELLRDPSPMVKASAVDSIAAMGDEAEAFLDPLCKLFNDKSSQVRCAAVKAVAGCGELGQMYASEVCRLTGNADAKTRAAAIHALTEMGERGACFDDEVEMCLSDPDPFVASAAQKALQHFQGVKMAAAAALQDLSKPLKPQLEAPPAAGANGSTQPLAALLFPGQGSQYVKMLSEVKDLPSVQEMLSTAHTILGYDILKLCLEGPEETLEQTKHCQPAMYIGGLAAFELLKKENPKVAEQFQAVAGLSLGEYTALTVAGVMDFETGLRLVKFRGEAMQEAAEASPQKMISVAGLSQQVLEQLCSECRSGPDDVCQVANFLFPNGFSCAGSESACEKLLKKAGDTQGCLQAKALKTSGAFHTKCMAPARSKLLTALKDAESKMKPPNCEVYVNLTGQKIPPGTSVPRIIELLADQLTNCVLWEPAMKAMVNDGISEFYECGPMKQLKAMMKRIDGDAWKKTQNIHV</sequence>
<evidence type="ECO:0000313" key="2">
    <source>
        <dbReference type="EMBL" id="CAK9100043.1"/>
    </source>
</evidence>
<dbReference type="SMART" id="SM00567">
    <property type="entry name" value="EZ_HEAT"/>
    <property type="match status" value="5"/>
</dbReference>
<dbReference type="PANTHER" id="PTHR47170:SF2">
    <property type="entry name" value="MALONYL-COA:ACP TRANSACYLASE (MAT) DOMAIN-CONTAINING PROTEIN"/>
    <property type="match status" value="1"/>
</dbReference>
<accession>A0ABP0RK62</accession>
<dbReference type="Proteomes" id="UP001642484">
    <property type="component" value="Unassembled WGS sequence"/>
</dbReference>
<dbReference type="PANTHER" id="PTHR47170">
    <property type="entry name" value="MALONYL-COA ACP TRANSACYLASE, ACP-BINDING"/>
    <property type="match status" value="1"/>
</dbReference>
<dbReference type="SUPFAM" id="SSF52151">
    <property type="entry name" value="FabD/lysophospholipase-like"/>
    <property type="match status" value="1"/>
</dbReference>
<organism evidence="2 3">
    <name type="scientific">Durusdinium trenchii</name>
    <dbReference type="NCBI Taxonomy" id="1381693"/>
    <lineage>
        <taxon>Eukaryota</taxon>
        <taxon>Sar</taxon>
        <taxon>Alveolata</taxon>
        <taxon>Dinophyceae</taxon>
        <taxon>Suessiales</taxon>
        <taxon>Symbiodiniaceae</taxon>
        <taxon>Durusdinium</taxon>
    </lineage>
</organism>
<proteinExistence type="predicted"/>
<keyword evidence="3" id="KW-1185">Reference proteome</keyword>
<dbReference type="InterPro" id="IPR004155">
    <property type="entry name" value="PBS_lyase_HEAT"/>
</dbReference>
<dbReference type="SUPFAM" id="SSF48371">
    <property type="entry name" value="ARM repeat"/>
    <property type="match status" value="1"/>
</dbReference>
<dbReference type="Gene3D" id="3.40.366.10">
    <property type="entry name" value="Malonyl-Coenzyme A Acyl Carrier Protein, domain 2"/>
    <property type="match status" value="1"/>
</dbReference>
<dbReference type="Pfam" id="PF00698">
    <property type="entry name" value="Acyl_transf_1"/>
    <property type="match status" value="1"/>
</dbReference>
<name>A0ABP0RK62_9DINO</name>